<proteinExistence type="predicted"/>
<reference evidence="2" key="1">
    <citation type="submission" date="2025-08" db="UniProtKB">
        <authorList>
            <consortium name="Ensembl"/>
        </authorList>
    </citation>
    <scope>IDENTIFICATION</scope>
</reference>
<accession>A0A8C7JX94</accession>
<keyword evidence="1" id="KW-0812">Transmembrane</keyword>
<dbReference type="PANTHER" id="PTHR12888:SF0">
    <property type="entry name" value="PEROXISOME ASSEMBLY PROTEIN 12"/>
    <property type="match status" value="1"/>
</dbReference>
<dbReference type="GO" id="GO:0005778">
    <property type="term" value="C:peroxisomal membrane"/>
    <property type="evidence" value="ECO:0007669"/>
    <property type="project" value="UniProtKB-SubCell"/>
</dbReference>
<protein>
    <submittedName>
        <fullName evidence="2">Uncharacterized protein</fullName>
    </submittedName>
</protein>
<dbReference type="Proteomes" id="UP000694557">
    <property type="component" value="Unassembled WGS sequence"/>
</dbReference>
<keyword evidence="1" id="KW-1133">Transmembrane helix</keyword>
<keyword evidence="3" id="KW-1185">Reference proteome</keyword>
<dbReference type="PANTHER" id="PTHR12888">
    <property type="entry name" value="PEROXISOME ASSEMBLY PROTEIN 12 PEROXIN-12"/>
    <property type="match status" value="1"/>
</dbReference>
<organism evidence="2 3">
    <name type="scientific">Oncorhynchus kisutch</name>
    <name type="common">Coho salmon</name>
    <name type="synonym">Salmo kisutch</name>
    <dbReference type="NCBI Taxonomy" id="8019"/>
    <lineage>
        <taxon>Eukaryota</taxon>
        <taxon>Metazoa</taxon>
        <taxon>Chordata</taxon>
        <taxon>Craniata</taxon>
        <taxon>Vertebrata</taxon>
        <taxon>Euteleostomi</taxon>
        <taxon>Actinopterygii</taxon>
        <taxon>Neopterygii</taxon>
        <taxon>Teleostei</taxon>
        <taxon>Protacanthopterygii</taxon>
        <taxon>Salmoniformes</taxon>
        <taxon>Salmonidae</taxon>
        <taxon>Salmoninae</taxon>
        <taxon>Oncorhynchus</taxon>
    </lineage>
</organism>
<dbReference type="InterPro" id="IPR017375">
    <property type="entry name" value="PEX12"/>
</dbReference>
<reference evidence="2" key="2">
    <citation type="submission" date="2025-09" db="UniProtKB">
        <authorList>
            <consortium name="Ensembl"/>
        </authorList>
    </citation>
    <scope>IDENTIFICATION</scope>
</reference>
<dbReference type="GeneTree" id="ENSGT01140000285662"/>
<sequence length="221" mass="24640">MRARRLQVGVAYSPTPCRTFGICQRTLRLANSPLHVTDVTVLDEFIPSRYVLYVLLQHHFLSWTSASFSENLYSLKCVAASGHEWTSHLGLRWKQHWRSLVLLGLAPYLGAFLAAYPYVSMGWNSCVFCQQLLYMFDRAKTHSPLLWLAGVRLAHLTGHDITNMDLKPATPSMTIGSSVSTPLMPTSLPGASDRQSRSSSLQGTISYNTTHMGTTCGFPCR</sequence>
<dbReference type="GO" id="GO:0008270">
    <property type="term" value="F:zinc ion binding"/>
    <property type="evidence" value="ECO:0007669"/>
    <property type="project" value="UniProtKB-KW"/>
</dbReference>
<dbReference type="GO" id="GO:0006513">
    <property type="term" value="P:protein monoubiquitination"/>
    <property type="evidence" value="ECO:0007669"/>
    <property type="project" value="TreeGrafter"/>
</dbReference>
<dbReference type="GO" id="GO:0016558">
    <property type="term" value="P:protein import into peroxisome matrix"/>
    <property type="evidence" value="ECO:0007669"/>
    <property type="project" value="InterPro"/>
</dbReference>
<dbReference type="GO" id="GO:1990429">
    <property type="term" value="C:peroxisomal importomer complex"/>
    <property type="evidence" value="ECO:0007669"/>
    <property type="project" value="TreeGrafter"/>
</dbReference>
<evidence type="ECO:0000313" key="3">
    <source>
        <dbReference type="Proteomes" id="UP000694557"/>
    </source>
</evidence>
<dbReference type="Ensembl" id="ENSOKIT00005100708.1">
    <property type="protein sequence ID" value="ENSOKIP00005094191.1"/>
    <property type="gene ID" value="ENSOKIG00005041135.1"/>
</dbReference>
<name>A0A8C7JX94_ONCKI</name>
<dbReference type="AlphaFoldDB" id="A0A8C7JX94"/>
<evidence type="ECO:0000313" key="2">
    <source>
        <dbReference type="Ensembl" id="ENSOKIP00005094191.1"/>
    </source>
</evidence>
<evidence type="ECO:0000256" key="1">
    <source>
        <dbReference type="SAM" id="Phobius"/>
    </source>
</evidence>
<keyword evidence="1" id="KW-0472">Membrane</keyword>
<feature type="transmembrane region" description="Helical" evidence="1">
    <location>
        <begin position="100"/>
        <end position="119"/>
    </location>
</feature>
<dbReference type="GO" id="GO:0004842">
    <property type="term" value="F:ubiquitin-protein transferase activity"/>
    <property type="evidence" value="ECO:0007669"/>
    <property type="project" value="TreeGrafter"/>
</dbReference>